<dbReference type="EMBL" id="AMFJ01000345">
    <property type="protein sequence ID" value="EKE28359.1"/>
    <property type="molecule type" value="Genomic_DNA"/>
</dbReference>
<dbReference type="PANTHER" id="PTHR13610">
    <property type="entry name" value="METHYLTRANSFERASE DOMAIN-CONTAINING PROTEIN"/>
    <property type="match status" value="1"/>
</dbReference>
<dbReference type="GO" id="GO:0032259">
    <property type="term" value="P:methylation"/>
    <property type="evidence" value="ECO:0007669"/>
    <property type="project" value="UniProtKB-KW"/>
</dbReference>
<keyword evidence="2" id="KW-0808">Transferase</keyword>
<dbReference type="Gene3D" id="3.40.50.150">
    <property type="entry name" value="Vaccinia Virus protein VP39"/>
    <property type="match status" value="1"/>
</dbReference>
<keyword evidence="4" id="KW-0812">Transmembrane</keyword>
<dbReference type="InterPro" id="IPR026170">
    <property type="entry name" value="FAM173A/B"/>
</dbReference>
<accession>K2GDK6</accession>
<name>K2GDK6_9BACT</name>
<evidence type="ECO:0000256" key="1">
    <source>
        <dbReference type="ARBA" id="ARBA00022603"/>
    </source>
</evidence>
<dbReference type="InterPro" id="IPR029063">
    <property type="entry name" value="SAM-dependent_MTases_sf"/>
</dbReference>
<protein>
    <submittedName>
        <fullName evidence="5">Histone methylation DOT1 family protein</fullName>
    </submittedName>
</protein>
<keyword evidence="1" id="KW-0489">Methyltransferase</keyword>
<comment type="caution">
    <text evidence="5">The sequence shown here is derived from an EMBL/GenBank/DDBJ whole genome shotgun (WGS) entry which is preliminary data.</text>
</comment>
<evidence type="ECO:0000256" key="3">
    <source>
        <dbReference type="ARBA" id="ARBA00022691"/>
    </source>
</evidence>
<dbReference type="SUPFAM" id="SSF53335">
    <property type="entry name" value="S-adenosyl-L-methionine-dependent methyltransferases"/>
    <property type="match status" value="1"/>
</dbReference>
<keyword evidence="3" id="KW-0949">S-adenosyl-L-methionine</keyword>
<dbReference type="AlphaFoldDB" id="K2GDK6"/>
<dbReference type="GO" id="GO:0016279">
    <property type="term" value="F:protein-lysine N-methyltransferase activity"/>
    <property type="evidence" value="ECO:0007669"/>
    <property type="project" value="InterPro"/>
</dbReference>
<keyword evidence="4" id="KW-0472">Membrane</keyword>
<feature type="transmembrane region" description="Helical" evidence="4">
    <location>
        <begin position="67"/>
        <end position="86"/>
    </location>
</feature>
<reference evidence="5" key="1">
    <citation type="journal article" date="2012" name="Science">
        <title>Fermentation, hydrogen, and sulfur metabolism in multiple uncultivated bacterial phyla.</title>
        <authorList>
            <person name="Wrighton K.C."/>
            <person name="Thomas B.C."/>
            <person name="Sharon I."/>
            <person name="Miller C.S."/>
            <person name="Castelle C.J."/>
            <person name="VerBerkmoes N.C."/>
            <person name="Wilkins M.J."/>
            <person name="Hettich R.L."/>
            <person name="Lipton M.S."/>
            <person name="Williams K.H."/>
            <person name="Long P.E."/>
            <person name="Banfield J.F."/>
        </authorList>
    </citation>
    <scope>NUCLEOTIDE SEQUENCE [LARGE SCALE GENOMIC DNA]</scope>
</reference>
<sequence>MFSILILLFTITLIPMLIFAPWVPTRHSDIERISRLAELKDNDVVYDLGSWDWKVLFWLARNSDCKFIWIESYVFLYLFSIIKKYFQYKEKNIDFRLGNIFSADLSDATVIYVFGFSGKMGRLLKKLQKECKKWTRIISYSFEIEWLKIIKKDKPTEKELTIHVYEI</sequence>
<gene>
    <name evidence="5" type="ORF">ACD_3C00071G0009</name>
</gene>
<evidence type="ECO:0000313" key="5">
    <source>
        <dbReference type="EMBL" id="EKE28359.1"/>
    </source>
</evidence>
<organism evidence="5">
    <name type="scientific">uncultured bacterium</name>
    <name type="common">gcode 4</name>
    <dbReference type="NCBI Taxonomy" id="1234023"/>
    <lineage>
        <taxon>Bacteria</taxon>
        <taxon>environmental samples</taxon>
    </lineage>
</organism>
<evidence type="ECO:0000256" key="2">
    <source>
        <dbReference type="ARBA" id="ARBA00022679"/>
    </source>
</evidence>
<keyword evidence="4" id="KW-1133">Transmembrane helix</keyword>
<evidence type="ECO:0000256" key="4">
    <source>
        <dbReference type="SAM" id="Phobius"/>
    </source>
</evidence>
<dbReference type="PANTHER" id="PTHR13610:SF11">
    <property type="entry name" value="METHYLTRANSFERASE DOMAIN-CONTAINING PROTEIN"/>
    <property type="match status" value="1"/>
</dbReference>
<proteinExistence type="predicted"/>